<dbReference type="PROSITE" id="PS50893">
    <property type="entry name" value="ABC_TRANSPORTER_2"/>
    <property type="match status" value="1"/>
</dbReference>
<reference evidence="12" key="1">
    <citation type="submission" date="2025-08" db="UniProtKB">
        <authorList>
            <consortium name="RefSeq"/>
        </authorList>
    </citation>
    <scope>IDENTIFICATION</scope>
    <source>
        <tissue evidence="12">Thorax and Abdomen</tissue>
    </source>
</reference>
<feature type="transmembrane region" description="Helical" evidence="9">
    <location>
        <begin position="404"/>
        <end position="431"/>
    </location>
</feature>
<feature type="transmembrane region" description="Helical" evidence="9">
    <location>
        <begin position="555"/>
        <end position="577"/>
    </location>
</feature>
<dbReference type="InterPro" id="IPR003439">
    <property type="entry name" value="ABC_transporter-like_ATP-bd"/>
</dbReference>
<gene>
    <name evidence="12" type="primary">LOC124294248</name>
</gene>
<dbReference type="GeneID" id="124294248"/>
<evidence type="ECO:0000256" key="8">
    <source>
        <dbReference type="ARBA" id="ARBA00023136"/>
    </source>
</evidence>
<feature type="domain" description="ABC transporter" evidence="10">
    <location>
        <begin position="13"/>
        <end position="255"/>
    </location>
</feature>
<feature type="transmembrane region" description="Helical" evidence="9">
    <location>
        <begin position="504"/>
        <end position="523"/>
    </location>
</feature>
<dbReference type="SMART" id="SM00382">
    <property type="entry name" value="AAA"/>
    <property type="match status" value="1"/>
</dbReference>
<proteinExistence type="inferred from homology"/>
<sequence>MSVNWPKPRPIDIEFVKLTYATPHRSRKQGMKQILKGVSGRFRSGELTAILGPSGAGKTSLFHILTGFHRTNVTGEVRYLGTNGSVDFEEYRKALRYIQQEDKLYPSFTVIEAMRIAAELKLGVHISAADKCRIIEDTLKTFNMTRVRDVRCDLLSGGQQKRLCIAVELVDNPGVVFLDEPTTGLDSLLSTECIATLKTLAADQRTVVCVIHQPSAAIFEAFDKVYFLADGKCVYQGPPGETVSYFRELGLCCPLYHNPADYVTEVISNKLEFIEEPEFVEESVDKVDSRWVERRPAAAERTRLFVFEFHKFIVLLKRCVLQLIRQWSDVQMKIGLSILLGIVLGVMFRDSGNNASKTFDNIRFMICSCVVLSYTTLMPAVLRFPLELQVLQKEHFNNWYHLRTYFAAVNFVGIPYQVGLSLIYCGISFVLTGQPMELMRFLMFYLIGVCTSLTAESIGLLFGTLFNPVNGTFFGAATLAVMISLAGIVPLFQHMSAFMYNISYLSFLRYSLEGMTVAVYGFGREKLPCPAGVDYCHLSYPRKIMSELCMDDSRYWTNVGALLVNFFVIRILSCFALKRRLSQPC</sequence>
<dbReference type="RefSeq" id="XP_046595079.1">
    <property type="nucleotide sequence ID" value="XM_046739123.1"/>
</dbReference>
<dbReference type="PANTHER" id="PTHR48041:SF32">
    <property type="entry name" value="PROTEIN WHITE-LIKE PROTEIN"/>
    <property type="match status" value="1"/>
</dbReference>
<evidence type="ECO:0000259" key="10">
    <source>
        <dbReference type="PROSITE" id="PS50893"/>
    </source>
</evidence>
<keyword evidence="8 9" id="KW-0472">Membrane</keyword>
<dbReference type="Pfam" id="PF01061">
    <property type="entry name" value="ABC2_membrane"/>
    <property type="match status" value="1"/>
</dbReference>
<keyword evidence="4 9" id="KW-0812">Transmembrane</keyword>
<keyword evidence="5" id="KW-0547">Nucleotide-binding</keyword>
<evidence type="ECO:0000256" key="2">
    <source>
        <dbReference type="ARBA" id="ARBA00005814"/>
    </source>
</evidence>
<feature type="transmembrane region" description="Helical" evidence="9">
    <location>
        <begin position="361"/>
        <end position="384"/>
    </location>
</feature>
<dbReference type="InterPro" id="IPR017871">
    <property type="entry name" value="ABC_transporter-like_CS"/>
</dbReference>
<dbReference type="InterPro" id="IPR050352">
    <property type="entry name" value="ABCG_transporters"/>
</dbReference>
<keyword evidence="6" id="KW-0067">ATP-binding</keyword>
<evidence type="ECO:0000256" key="9">
    <source>
        <dbReference type="SAM" id="Phobius"/>
    </source>
</evidence>
<evidence type="ECO:0000256" key="1">
    <source>
        <dbReference type="ARBA" id="ARBA00004141"/>
    </source>
</evidence>
<dbReference type="Gene3D" id="3.40.50.300">
    <property type="entry name" value="P-loop containing nucleotide triphosphate hydrolases"/>
    <property type="match status" value="1"/>
</dbReference>
<dbReference type="SUPFAM" id="SSF52540">
    <property type="entry name" value="P-loop containing nucleoside triphosphate hydrolases"/>
    <property type="match status" value="1"/>
</dbReference>
<dbReference type="Pfam" id="PF00005">
    <property type="entry name" value="ABC_tran"/>
    <property type="match status" value="1"/>
</dbReference>
<feature type="transmembrane region" description="Helical" evidence="9">
    <location>
        <begin position="443"/>
        <end position="466"/>
    </location>
</feature>
<protein>
    <submittedName>
        <fullName evidence="12">ATP-binding cassette sub-family G member 1-like</fullName>
    </submittedName>
</protein>
<evidence type="ECO:0000256" key="4">
    <source>
        <dbReference type="ARBA" id="ARBA00022692"/>
    </source>
</evidence>
<evidence type="ECO:0000256" key="7">
    <source>
        <dbReference type="ARBA" id="ARBA00022989"/>
    </source>
</evidence>
<dbReference type="PROSITE" id="PS00211">
    <property type="entry name" value="ABC_TRANSPORTER_1"/>
    <property type="match status" value="1"/>
</dbReference>
<keyword evidence="11" id="KW-1185">Reference proteome</keyword>
<evidence type="ECO:0000313" key="11">
    <source>
        <dbReference type="Proteomes" id="UP000829291"/>
    </source>
</evidence>
<feature type="transmembrane region" description="Helical" evidence="9">
    <location>
        <begin position="330"/>
        <end position="349"/>
    </location>
</feature>
<keyword evidence="3" id="KW-0813">Transport</keyword>
<comment type="similarity">
    <text evidence="2">Belongs to the ABC transporter superfamily. ABCG family. Eye pigment precursor importer (TC 3.A.1.204) subfamily.</text>
</comment>
<comment type="subcellular location">
    <subcellularLocation>
        <location evidence="1">Membrane</location>
        <topology evidence="1">Multi-pass membrane protein</topology>
    </subcellularLocation>
</comment>
<dbReference type="PANTHER" id="PTHR48041">
    <property type="entry name" value="ABC TRANSPORTER G FAMILY MEMBER 28"/>
    <property type="match status" value="1"/>
</dbReference>
<dbReference type="InterPro" id="IPR043926">
    <property type="entry name" value="ABCG_dom"/>
</dbReference>
<accession>A0ABM3G485</accession>
<evidence type="ECO:0000256" key="3">
    <source>
        <dbReference type="ARBA" id="ARBA00022448"/>
    </source>
</evidence>
<dbReference type="Pfam" id="PF19055">
    <property type="entry name" value="ABC2_membrane_7"/>
    <property type="match status" value="1"/>
</dbReference>
<evidence type="ECO:0000256" key="5">
    <source>
        <dbReference type="ARBA" id="ARBA00022741"/>
    </source>
</evidence>
<evidence type="ECO:0000313" key="12">
    <source>
        <dbReference type="RefSeq" id="XP_046595079.1"/>
    </source>
</evidence>
<name>A0ABM3G485_NEOLC</name>
<evidence type="ECO:0000256" key="6">
    <source>
        <dbReference type="ARBA" id="ARBA00022840"/>
    </source>
</evidence>
<dbReference type="InterPro" id="IPR027417">
    <property type="entry name" value="P-loop_NTPase"/>
</dbReference>
<dbReference type="Proteomes" id="UP000829291">
    <property type="component" value="Chromosome 4"/>
</dbReference>
<keyword evidence="7 9" id="KW-1133">Transmembrane helix</keyword>
<dbReference type="InterPro" id="IPR003593">
    <property type="entry name" value="AAA+_ATPase"/>
</dbReference>
<dbReference type="InterPro" id="IPR013525">
    <property type="entry name" value="ABC2_TM"/>
</dbReference>
<feature type="transmembrane region" description="Helical" evidence="9">
    <location>
        <begin position="472"/>
        <end position="492"/>
    </location>
</feature>
<organism evidence="11 12">
    <name type="scientific">Neodiprion lecontei</name>
    <name type="common">Redheaded pine sawfly</name>
    <dbReference type="NCBI Taxonomy" id="441921"/>
    <lineage>
        <taxon>Eukaryota</taxon>
        <taxon>Metazoa</taxon>
        <taxon>Ecdysozoa</taxon>
        <taxon>Arthropoda</taxon>
        <taxon>Hexapoda</taxon>
        <taxon>Insecta</taxon>
        <taxon>Pterygota</taxon>
        <taxon>Neoptera</taxon>
        <taxon>Endopterygota</taxon>
        <taxon>Hymenoptera</taxon>
        <taxon>Tenthredinoidea</taxon>
        <taxon>Diprionidae</taxon>
        <taxon>Diprioninae</taxon>
        <taxon>Neodiprion</taxon>
    </lineage>
</organism>